<evidence type="ECO:0000313" key="2">
    <source>
        <dbReference type="WBParaSite" id="ACRNAN_scaffold13491.g19542.t1"/>
    </source>
</evidence>
<dbReference type="WBParaSite" id="ACRNAN_scaffold13491.g19542.t1">
    <property type="protein sequence ID" value="ACRNAN_scaffold13491.g19542.t1"/>
    <property type="gene ID" value="ACRNAN_scaffold13491.g19542"/>
</dbReference>
<keyword evidence="1" id="KW-1185">Reference proteome</keyword>
<name>A0A914CQV8_9BILA</name>
<dbReference type="Proteomes" id="UP000887540">
    <property type="component" value="Unplaced"/>
</dbReference>
<protein>
    <submittedName>
        <fullName evidence="2">Uncharacterized protein</fullName>
    </submittedName>
</protein>
<accession>A0A914CQV8</accession>
<reference evidence="2" key="1">
    <citation type="submission" date="2022-11" db="UniProtKB">
        <authorList>
            <consortium name="WormBaseParasite"/>
        </authorList>
    </citation>
    <scope>IDENTIFICATION</scope>
</reference>
<sequence length="75" mass="8586">MTSSGEIIMNAVDQEEILSEVGEENGDEEIDDQELPRFVFVEWKQLEKLFQRCQNCGKLPGGRSQNKPRVLFSLV</sequence>
<evidence type="ECO:0000313" key="1">
    <source>
        <dbReference type="Proteomes" id="UP000887540"/>
    </source>
</evidence>
<proteinExistence type="predicted"/>
<dbReference type="AlphaFoldDB" id="A0A914CQV8"/>
<organism evidence="1 2">
    <name type="scientific">Acrobeloides nanus</name>
    <dbReference type="NCBI Taxonomy" id="290746"/>
    <lineage>
        <taxon>Eukaryota</taxon>
        <taxon>Metazoa</taxon>
        <taxon>Ecdysozoa</taxon>
        <taxon>Nematoda</taxon>
        <taxon>Chromadorea</taxon>
        <taxon>Rhabditida</taxon>
        <taxon>Tylenchina</taxon>
        <taxon>Cephalobomorpha</taxon>
        <taxon>Cephaloboidea</taxon>
        <taxon>Cephalobidae</taxon>
        <taxon>Acrobeloides</taxon>
    </lineage>
</organism>